<dbReference type="GO" id="GO:0016746">
    <property type="term" value="F:acyltransferase activity"/>
    <property type="evidence" value="ECO:0007669"/>
    <property type="project" value="InterPro"/>
</dbReference>
<dbReference type="AlphaFoldDB" id="A0A023D934"/>
<dbReference type="SUPFAM" id="SSF53901">
    <property type="entry name" value="Thiolase-like"/>
    <property type="match status" value="1"/>
</dbReference>
<dbReference type="InterPro" id="IPR014030">
    <property type="entry name" value="Ketoacyl_synth_N"/>
</dbReference>
<feature type="domain" description="Beta-ketoacyl synthase-like N-terminal" evidence="1">
    <location>
        <begin position="30"/>
        <end position="190"/>
    </location>
</feature>
<keyword evidence="3" id="KW-1185">Reference proteome</keyword>
<dbReference type="EMBL" id="BAND01000110">
    <property type="protein sequence ID" value="GAJ30205.1"/>
    <property type="molecule type" value="Genomic_DNA"/>
</dbReference>
<comment type="caution">
    <text evidence="2">The sequence shown here is derived from an EMBL/GenBank/DDBJ whole genome shotgun (WGS) entry which is preliminary data.</text>
</comment>
<reference evidence="2 3" key="2">
    <citation type="journal article" date="2014" name="FEMS Microbiol. Lett.">
        <title>Draft genomic DNA sequence of the facultatively methylotrophic bacterium Acidomonas methanolica type strain MB58.</title>
        <authorList>
            <person name="Higashiura N."/>
            <person name="Hadano H."/>
            <person name="Hirakawa H."/>
            <person name="Matsutani M."/>
            <person name="Takabe S."/>
            <person name="Matsushita K."/>
            <person name="Azuma Y."/>
        </authorList>
    </citation>
    <scope>NUCLEOTIDE SEQUENCE [LARGE SCALE GENOMIC DNA]</scope>
    <source>
        <strain evidence="2 3">MB58</strain>
    </source>
</reference>
<proteinExistence type="predicted"/>
<protein>
    <recommendedName>
        <fullName evidence="1">Beta-ketoacyl synthase-like N-terminal domain-containing protein</fullName>
    </recommendedName>
</protein>
<sequence length="264" mass="26828">MRVAVRGVSVWGPGLSGWAQAAPVLRGEAPWVAAPVQPPPPASLPANERRRAGAVTRLALALAEDACTQAGFAPAEVRGVFASSNGDGAVLDDILRALTTPGGDVSPTRFHNSVHNTAAGYWTIGHASLAPAVALGCFDWSFGQGLLKAAAECVVEDAPVLLVAYDLPIPGPIGTARVTRDAFGCALMLVPCGTPGAGAMLDLSYKTGPIGPAEAGEQLGSILIDNNPAASSLPLMAAIARHGTGARSPVRIPCLPGHLTIEVT</sequence>
<evidence type="ECO:0000259" key="1">
    <source>
        <dbReference type="Pfam" id="PF13723"/>
    </source>
</evidence>
<evidence type="ECO:0000313" key="2">
    <source>
        <dbReference type="EMBL" id="GAJ30205.1"/>
    </source>
</evidence>
<dbReference type="Pfam" id="PF13723">
    <property type="entry name" value="Ketoacyl-synt_2"/>
    <property type="match status" value="1"/>
</dbReference>
<name>A0A023D934_ACIMT</name>
<dbReference type="Proteomes" id="UP000019760">
    <property type="component" value="Unassembled WGS sequence"/>
</dbReference>
<accession>A0A023D934</accession>
<dbReference type="InterPro" id="IPR016039">
    <property type="entry name" value="Thiolase-like"/>
</dbReference>
<gene>
    <name evidence="2" type="ORF">Amme_111_030</name>
</gene>
<dbReference type="RefSeq" id="WP_081797796.1">
    <property type="nucleotide sequence ID" value="NZ_BAND01000110.1"/>
</dbReference>
<organism evidence="2 3">
    <name type="scientific">Acidomonas methanolica NBRC 104435</name>
    <dbReference type="NCBI Taxonomy" id="1231351"/>
    <lineage>
        <taxon>Bacteria</taxon>
        <taxon>Pseudomonadati</taxon>
        <taxon>Pseudomonadota</taxon>
        <taxon>Alphaproteobacteria</taxon>
        <taxon>Acetobacterales</taxon>
        <taxon>Acetobacteraceae</taxon>
        <taxon>Acidomonas</taxon>
    </lineage>
</organism>
<reference evidence="3" key="1">
    <citation type="journal article" date="2014" name="FEMS Microbiol. Lett.">
        <title>Draft Genomic DNA Sequence of the Facultatively Methylotrophic Bacterium Acidomonas methanolica type strain MB58.</title>
        <authorList>
            <person name="Higashiura N."/>
            <person name="Hadano H."/>
            <person name="Hirakawa H."/>
            <person name="Matsutani M."/>
            <person name="Takabe S."/>
            <person name="Matsushita K."/>
            <person name="Azuma Y."/>
        </authorList>
    </citation>
    <scope>NUCLEOTIDE SEQUENCE [LARGE SCALE GENOMIC DNA]</scope>
    <source>
        <strain evidence="3">MB58</strain>
    </source>
</reference>
<dbReference type="OrthoDB" id="9798676at2"/>
<evidence type="ECO:0000313" key="3">
    <source>
        <dbReference type="Proteomes" id="UP000019760"/>
    </source>
</evidence>